<dbReference type="GO" id="GO:0008757">
    <property type="term" value="F:S-adenosylmethionine-dependent methyltransferase activity"/>
    <property type="evidence" value="ECO:0007669"/>
    <property type="project" value="InterPro"/>
</dbReference>
<gene>
    <name evidence="3" type="ORF">METZ01_LOCUS207810</name>
</gene>
<evidence type="ECO:0000313" key="3">
    <source>
        <dbReference type="EMBL" id="SVB54956.1"/>
    </source>
</evidence>
<dbReference type="Pfam" id="PF08241">
    <property type="entry name" value="Methyltransf_11"/>
    <property type="match status" value="1"/>
</dbReference>
<dbReference type="AlphaFoldDB" id="A0A382EVZ4"/>
<dbReference type="CDD" id="cd02440">
    <property type="entry name" value="AdoMet_MTases"/>
    <property type="match status" value="1"/>
</dbReference>
<proteinExistence type="predicted"/>
<organism evidence="3">
    <name type="scientific">marine metagenome</name>
    <dbReference type="NCBI Taxonomy" id="408172"/>
    <lineage>
        <taxon>unclassified sequences</taxon>
        <taxon>metagenomes</taxon>
        <taxon>ecological metagenomes</taxon>
    </lineage>
</organism>
<evidence type="ECO:0000256" key="1">
    <source>
        <dbReference type="SAM" id="Phobius"/>
    </source>
</evidence>
<sequence length="312" mass="35784">VAWEPVTYISIIVICIVLVLYNLHLYTRYRHRQLYEKSRSIIQAIDKDRIKSNEEETAELLENRISRWRQPGQHAHNRRYQKLANIVGEDLERRTQNSRLILDIGCGDGFLFTHLAEGAHGAELYGMDLSHRRLIITKKRKFPVRLLDGNAEYLPFGEATFDVVICTEALEHLIDPSAAIQEIRRILKPGGLLILTVPSLHTAFLTFNPLSWVEAAVSIVKPSVLPPFHDLYNPSDSKTVIHRAFSYQEMNQYLNGAFTEVSMSSLYGHVEGILPLPSNLLFLDMMWQKIPVLNKLGRIILIVSRKQHPNRS</sequence>
<evidence type="ECO:0000259" key="2">
    <source>
        <dbReference type="Pfam" id="PF08241"/>
    </source>
</evidence>
<dbReference type="InterPro" id="IPR029063">
    <property type="entry name" value="SAM-dependent_MTases_sf"/>
</dbReference>
<keyword evidence="1" id="KW-0472">Membrane</keyword>
<feature type="non-terminal residue" evidence="3">
    <location>
        <position position="1"/>
    </location>
</feature>
<dbReference type="PANTHER" id="PTHR43591">
    <property type="entry name" value="METHYLTRANSFERASE"/>
    <property type="match status" value="1"/>
</dbReference>
<keyword evidence="1" id="KW-0812">Transmembrane</keyword>
<feature type="transmembrane region" description="Helical" evidence="1">
    <location>
        <begin position="6"/>
        <end position="27"/>
    </location>
</feature>
<dbReference type="EMBL" id="UINC01046657">
    <property type="protein sequence ID" value="SVB54956.1"/>
    <property type="molecule type" value="Genomic_DNA"/>
</dbReference>
<dbReference type="InterPro" id="IPR013216">
    <property type="entry name" value="Methyltransf_11"/>
</dbReference>
<name>A0A382EVZ4_9ZZZZ</name>
<dbReference type="SUPFAM" id="SSF53335">
    <property type="entry name" value="S-adenosyl-L-methionine-dependent methyltransferases"/>
    <property type="match status" value="1"/>
</dbReference>
<accession>A0A382EVZ4</accession>
<feature type="domain" description="Methyltransferase type 11" evidence="2">
    <location>
        <begin position="102"/>
        <end position="195"/>
    </location>
</feature>
<keyword evidence="1" id="KW-1133">Transmembrane helix</keyword>
<protein>
    <recommendedName>
        <fullName evidence="2">Methyltransferase type 11 domain-containing protein</fullName>
    </recommendedName>
</protein>
<dbReference type="Gene3D" id="3.40.50.150">
    <property type="entry name" value="Vaccinia Virus protein VP39"/>
    <property type="match status" value="1"/>
</dbReference>
<reference evidence="3" key="1">
    <citation type="submission" date="2018-05" db="EMBL/GenBank/DDBJ databases">
        <authorList>
            <person name="Lanie J.A."/>
            <person name="Ng W.-L."/>
            <person name="Kazmierczak K.M."/>
            <person name="Andrzejewski T.M."/>
            <person name="Davidsen T.M."/>
            <person name="Wayne K.J."/>
            <person name="Tettelin H."/>
            <person name="Glass J.I."/>
            <person name="Rusch D."/>
            <person name="Podicherti R."/>
            <person name="Tsui H.-C.T."/>
            <person name="Winkler M.E."/>
        </authorList>
    </citation>
    <scope>NUCLEOTIDE SEQUENCE</scope>
</reference>